<dbReference type="GO" id="GO:0005524">
    <property type="term" value="F:ATP binding"/>
    <property type="evidence" value="ECO:0007669"/>
    <property type="project" value="UniProtKB-KW"/>
</dbReference>
<dbReference type="RefSeq" id="WP_089694105.1">
    <property type="nucleotide sequence ID" value="NZ_FNHL01000001.1"/>
</dbReference>
<dbReference type="GO" id="GO:0016020">
    <property type="term" value="C:membrane"/>
    <property type="evidence" value="ECO:0007669"/>
    <property type="project" value="UniProtKB-SubCell"/>
</dbReference>
<evidence type="ECO:0000256" key="6">
    <source>
        <dbReference type="ARBA" id="ARBA00022741"/>
    </source>
</evidence>
<dbReference type="Pfam" id="PF13185">
    <property type="entry name" value="GAF_2"/>
    <property type="match status" value="2"/>
</dbReference>
<evidence type="ECO:0000256" key="8">
    <source>
        <dbReference type="ARBA" id="ARBA00022840"/>
    </source>
</evidence>
<dbReference type="SMART" id="SM00387">
    <property type="entry name" value="HATPase_c"/>
    <property type="match status" value="1"/>
</dbReference>
<comment type="subcellular location">
    <subcellularLocation>
        <location evidence="2">Membrane</location>
        <topology evidence="2">Multi-pass membrane protein</topology>
    </subcellularLocation>
</comment>
<dbReference type="SMART" id="SM00091">
    <property type="entry name" value="PAS"/>
    <property type="match status" value="2"/>
</dbReference>
<dbReference type="SUPFAM" id="SSF55785">
    <property type="entry name" value="PYP-like sensor domain (PAS domain)"/>
    <property type="match status" value="2"/>
</dbReference>
<keyword evidence="16" id="KW-1185">Reference proteome</keyword>
<dbReference type="OrthoDB" id="3369at2157"/>
<keyword evidence="8" id="KW-0067">ATP-binding</keyword>
<dbReference type="Gene3D" id="3.30.450.20">
    <property type="entry name" value="PAS domain"/>
    <property type="match status" value="2"/>
</dbReference>
<dbReference type="InterPro" id="IPR036890">
    <property type="entry name" value="HATPase_C_sf"/>
</dbReference>
<keyword evidence="10" id="KW-0902">Two-component regulatory system</keyword>
<dbReference type="InterPro" id="IPR000014">
    <property type="entry name" value="PAS"/>
</dbReference>
<feature type="transmembrane region" description="Helical" evidence="12">
    <location>
        <begin position="70"/>
        <end position="94"/>
    </location>
</feature>
<dbReference type="InterPro" id="IPR029016">
    <property type="entry name" value="GAF-like_dom_sf"/>
</dbReference>
<dbReference type="InterPro" id="IPR013656">
    <property type="entry name" value="PAS_4"/>
</dbReference>
<organism evidence="15 16">
    <name type="scientific">Halogranum gelatinilyticum</name>
    <dbReference type="NCBI Taxonomy" id="660521"/>
    <lineage>
        <taxon>Archaea</taxon>
        <taxon>Methanobacteriati</taxon>
        <taxon>Methanobacteriota</taxon>
        <taxon>Stenosarchaea group</taxon>
        <taxon>Halobacteria</taxon>
        <taxon>Halobacteriales</taxon>
        <taxon>Haloferacaceae</taxon>
    </lineage>
</organism>
<dbReference type="GO" id="GO:0030295">
    <property type="term" value="F:protein kinase activator activity"/>
    <property type="evidence" value="ECO:0007669"/>
    <property type="project" value="TreeGrafter"/>
</dbReference>
<keyword evidence="11 12" id="KW-0472">Membrane</keyword>
<dbReference type="SUPFAM" id="SSF55874">
    <property type="entry name" value="ATPase domain of HSP90 chaperone/DNA topoisomerase II/histidine kinase"/>
    <property type="match status" value="1"/>
</dbReference>
<keyword evidence="4" id="KW-0808">Transferase</keyword>
<evidence type="ECO:0000256" key="2">
    <source>
        <dbReference type="ARBA" id="ARBA00004141"/>
    </source>
</evidence>
<protein>
    <recommendedName>
        <fullName evidence="3">histidine kinase</fullName>
        <ecNumber evidence="3">2.7.13.3</ecNumber>
    </recommendedName>
</protein>
<evidence type="ECO:0000256" key="10">
    <source>
        <dbReference type="ARBA" id="ARBA00023012"/>
    </source>
</evidence>
<evidence type="ECO:0000256" key="1">
    <source>
        <dbReference type="ARBA" id="ARBA00000085"/>
    </source>
</evidence>
<dbReference type="InterPro" id="IPR050351">
    <property type="entry name" value="BphY/WalK/GraS-like"/>
</dbReference>
<evidence type="ECO:0000256" key="9">
    <source>
        <dbReference type="ARBA" id="ARBA00022989"/>
    </source>
</evidence>
<dbReference type="EC" id="2.7.13.3" evidence="3"/>
<keyword evidence="7" id="KW-0418">Kinase</keyword>
<keyword evidence="5 12" id="KW-0812">Transmembrane</keyword>
<dbReference type="CDD" id="cd00130">
    <property type="entry name" value="PAS"/>
    <property type="match status" value="2"/>
</dbReference>
<gene>
    <name evidence="15" type="ORF">SAMN04487949_0701</name>
</gene>
<dbReference type="Gene3D" id="3.30.450.40">
    <property type="match status" value="2"/>
</dbReference>
<dbReference type="NCBIfam" id="TIGR00229">
    <property type="entry name" value="sensory_box"/>
    <property type="match status" value="2"/>
</dbReference>
<evidence type="ECO:0000256" key="3">
    <source>
        <dbReference type="ARBA" id="ARBA00012438"/>
    </source>
</evidence>
<evidence type="ECO:0000259" key="13">
    <source>
        <dbReference type="PROSITE" id="PS50109"/>
    </source>
</evidence>
<dbReference type="PANTHER" id="PTHR42878">
    <property type="entry name" value="TWO-COMPONENT HISTIDINE KINASE"/>
    <property type="match status" value="1"/>
</dbReference>
<evidence type="ECO:0000256" key="12">
    <source>
        <dbReference type="SAM" id="Phobius"/>
    </source>
</evidence>
<name>A0A1G9Q5V3_9EURY</name>
<dbReference type="InterPro" id="IPR005467">
    <property type="entry name" value="His_kinase_dom"/>
</dbReference>
<dbReference type="Pfam" id="PF13426">
    <property type="entry name" value="PAS_9"/>
    <property type="match status" value="1"/>
</dbReference>
<evidence type="ECO:0000313" key="15">
    <source>
        <dbReference type="EMBL" id="SDM06376.1"/>
    </source>
</evidence>
<dbReference type="InterPro" id="IPR003018">
    <property type="entry name" value="GAF"/>
</dbReference>
<dbReference type="EMBL" id="FNHL01000001">
    <property type="protein sequence ID" value="SDM06376.1"/>
    <property type="molecule type" value="Genomic_DNA"/>
</dbReference>
<dbReference type="PANTHER" id="PTHR42878:SF7">
    <property type="entry name" value="SENSOR HISTIDINE KINASE GLRK"/>
    <property type="match status" value="1"/>
</dbReference>
<evidence type="ECO:0000256" key="7">
    <source>
        <dbReference type="ARBA" id="ARBA00022777"/>
    </source>
</evidence>
<keyword evidence="9 12" id="KW-1133">Transmembrane helix</keyword>
<feature type="domain" description="PAS" evidence="14">
    <location>
        <begin position="251"/>
        <end position="292"/>
    </location>
</feature>
<dbReference type="Gene3D" id="3.30.565.10">
    <property type="entry name" value="Histidine kinase-like ATPase, C-terminal domain"/>
    <property type="match status" value="1"/>
</dbReference>
<sequence length="907" mass="99580">MVSLSTRLRRSSVTGLGLLLVVLSTVTYVTSAEPGERLLLFMPVLLSVALVGFGVRLSRLAFDPDEIVRIAAWTASGLVVFGLLTVWGGYHLLFDDLPLAEAFEQSVMYLTAGGLVSALVGYYEVRQQANAAMAERVQMAVDAATDGIAVLDDDFTFRAVNQAYLDIHGIDNESAFLNDHYEEYQLVADVDRLTNEVVPAVQAADHWHGEVTGKRIDGSTFPKELTVNRTDEGGLVVVARDITRRKARERQLEAQATAMDSATDGMAILDEDGRYVYVNDAHAELYGFDDADDLLDETWRLLYDDEELARFEEEVMPELWEAGQWRGEAVGRRIDGTTFPQEVSLTTLDDGGLVGVVRDITERKQWESRLKALQEATLTLRDADSETEVATTVADIVEEVLDKPLAIVWSYDETEKRLVPMATSTQAASLLASRDLPVESLVVHEGMRQMAAFRGEEPEFLEDYQDVDRSKRFDLPLERVLYEPLGEHGLLGIAAQDGGEFTAADRYLADILARKATATLDRVARDRTIDALQSAMRRMVQAGDAAEVAELVTETTDEILGYPIAGVWFVDDDETQLTPVASTVRSQALFDELPTFTAAGESLAWATFETGDPLVFDDVRTDDRVYNPDTPVRSELLLPLGPHGVLIIGSPEPAQFDEHDVSLATILAANAEVALGRAARETDLRRQRDRLEFLNSLLRHDILNGMMVVDSRAEFLLETDLDEEQTRYAETVSRWADDIVDLVQNVRALLDTFAGSGRTETEPTDLSAVVEAEVDRVRTTYPDVGFHTDVADGVTVAANAVLPEVVGNLVTNAVEHNRGDDPEVTVAVETDHDAGTATLCVADNGPGVRPELKDGIFRRDETGHVKSAGTGFGLFFVDTMVDAYGGSVRVEDNEPTGAVFVVELPLA</sequence>
<dbReference type="InterPro" id="IPR004358">
    <property type="entry name" value="Sig_transdc_His_kin-like_C"/>
</dbReference>
<keyword evidence="6" id="KW-0547">Nucleotide-binding</keyword>
<dbReference type="InterPro" id="IPR035965">
    <property type="entry name" value="PAS-like_dom_sf"/>
</dbReference>
<evidence type="ECO:0000256" key="11">
    <source>
        <dbReference type="ARBA" id="ARBA00023136"/>
    </source>
</evidence>
<accession>A0A1G9Q5V3</accession>
<reference evidence="16" key="1">
    <citation type="submission" date="2016-10" db="EMBL/GenBank/DDBJ databases">
        <authorList>
            <person name="Varghese N."/>
            <person name="Submissions S."/>
        </authorList>
    </citation>
    <scope>NUCLEOTIDE SEQUENCE [LARGE SCALE GENOMIC DNA]</scope>
    <source>
        <strain evidence="16">CGMCC 1.10119</strain>
    </source>
</reference>
<dbReference type="STRING" id="660521.SAMN04487949_0701"/>
<dbReference type="PRINTS" id="PR00344">
    <property type="entry name" value="BCTRLSENSOR"/>
</dbReference>
<dbReference type="Pfam" id="PF02518">
    <property type="entry name" value="HATPase_c"/>
    <property type="match status" value="1"/>
</dbReference>
<dbReference type="GO" id="GO:0000156">
    <property type="term" value="F:phosphorelay response regulator activity"/>
    <property type="evidence" value="ECO:0007669"/>
    <property type="project" value="TreeGrafter"/>
</dbReference>
<dbReference type="Proteomes" id="UP000199451">
    <property type="component" value="Unassembled WGS sequence"/>
</dbReference>
<dbReference type="SUPFAM" id="SSF55781">
    <property type="entry name" value="GAF domain-like"/>
    <property type="match status" value="2"/>
</dbReference>
<evidence type="ECO:0000313" key="16">
    <source>
        <dbReference type="Proteomes" id="UP000199451"/>
    </source>
</evidence>
<feature type="transmembrane region" description="Helical" evidence="12">
    <location>
        <begin position="41"/>
        <end position="58"/>
    </location>
</feature>
<dbReference type="GO" id="GO:0004673">
    <property type="term" value="F:protein histidine kinase activity"/>
    <property type="evidence" value="ECO:0007669"/>
    <property type="project" value="UniProtKB-EC"/>
</dbReference>
<feature type="domain" description="Histidine kinase" evidence="13">
    <location>
        <begin position="697"/>
        <end position="907"/>
    </location>
</feature>
<proteinExistence type="predicted"/>
<evidence type="ECO:0000259" key="14">
    <source>
        <dbReference type="PROSITE" id="PS50112"/>
    </source>
</evidence>
<dbReference type="GO" id="GO:0007234">
    <property type="term" value="P:osmosensory signaling via phosphorelay pathway"/>
    <property type="evidence" value="ECO:0007669"/>
    <property type="project" value="TreeGrafter"/>
</dbReference>
<evidence type="ECO:0000256" key="5">
    <source>
        <dbReference type="ARBA" id="ARBA00022692"/>
    </source>
</evidence>
<dbReference type="AlphaFoldDB" id="A0A1G9Q5V3"/>
<dbReference type="PROSITE" id="PS50112">
    <property type="entry name" value="PAS"/>
    <property type="match status" value="1"/>
</dbReference>
<dbReference type="InterPro" id="IPR003594">
    <property type="entry name" value="HATPase_dom"/>
</dbReference>
<dbReference type="PROSITE" id="PS50109">
    <property type="entry name" value="HIS_KIN"/>
    <property type="match status" value="1"/>
</dbReference>
<dbReference type="SMART" id="SM00065">
    <property type="entry name" value="GAF"/>
    <property type="match status" value="1"/>
</dbReference>
<evidence type="ECO:0000256" key="4">
    <source>
        <dbReference type="ARBA" id="ARBA00022679"/>
    </source>
</evidence>
<dbReference type="Pfam" id="PF08448">
    <property type="entry name" value="PAS_4"/>
    <property type="match status" value="1"/>
</dbReference>
<comment type="catalytic activity">
    <reaction evidence="1">
        <text>ATP + protein L-histidine = ADP + protein N-phospho-L-histidine.</text>
        <dbReference type="EC" id="2.7.13.3"/>
    </reaction>
</comment>